<dbReference type="NCBIfam" id="TIGR03083">
    <property type="entry name" value="maleylpyruvate isomerase family mycothiol-dependent enzyme"/>
    <property type="match status" value="1"/>
</dbReference>
<dbReference type="InterPro" id="IPR024344">
    <property type="entry name" value="MDMPI_metal-binding"/>
</dbReference>
<dbReference type="InterPro" id="IPR017520">
    <property type="entry name" value="CHP03086"/>
</dbReference>
<reference evidence="2 3" key="1">
    <citation type="submission" date="2024-01" db="EMBL/GenBank/DDBJ databases">
        <title>Genome insights into Plantactinospora sonchi sp. nov.</title>
        <authorList>
            <person name="Wang L."/>
        </authorList>
    </citation>
    <scope>NUCLEOTIDE SEQUENCE [LARGE SCALE GENOMIC DNA]</scope>
    <source>
        <strain evidence="2 3">NEAU-QY2</strain>
    </source>
</reference>
<dbReference type="RefSeq" id="WP_331213049.1">
    <property type="nucleotide sequence ID" value="NZ_JAZGQK010000003.1"/>
</dbReference>
<dbReference type="SUPFAM" id="SSF109854">
    <property type="entry name" value="DinB/YfiT-like putative metalloenzymes"/>
    <property type="match status" value="1"/>
</dbReference>
<keyword evidence="3" id="KW-1185">Reference proteome</keyword>
<dbReference type="Proteomes" id="UP001332243">
    <property type="component" value="Unassembled WGS sequence"/>
</dbReference>
<dbReference type="Pfam" id="PF11716">
    <property type="entry name" value="MDMPI_N"/>
    <property type="match status" value="1"/>
</dbReference>
<dbReference type="InterPro" id="IPR017517">
    <property type="entry name" value="Maleyloyr_isom"/>
</dbReference>
<comment type="caution">
    <text evidence="2">The sequence shown here is derived from an EMBL/GenBank/DDBJ whole genome shotgun (WGS) entry which is preliminary data.</text>
</comment>
<proteinExistence type="predicted"/>
<protein>
    <submittedName>
        <fullName evidence="2">TIGR03086 family metal-binding protein</fullName>
    </submittedName>
</protein>
<evidence type="ECO:0000313" key="3">
    <source>
        <dbReference type="Proteomes" id="UP001332243"/>
    </source>
</evidence>
<sequence>MPDVRLVTRAASALTGIVDEIKPDQLDNPTPCGEYDVRKLVNHLLFWGPSLEGAARKETVPPPADAESELDLTGGDWSAALRALVEAVATAWARPEAWQGGTHMGGPTELPASLVGGMVIGELVVHGWDLARATGQDRSWDDELLGYLHEEVGRFAEQGRAMGVFGPEVPVPDSAPMLDRVLGLTGRDPGWGR</sequence>
<dbReference type="NCBIfam" id="TIGR03086">
    <property type="entry name" value="TIGR03086 family metal-binding protein"/>
    <property type="match status" value="1"/>
</dbReference>
<organism evidence="2 3">
    <name type="scientific">Plantactinospora sonchi</name>
    <dbReference type="NCBI Taxonomy" id="1544735"/>
    <lineage>
        <taxon>Bacteria</taxon>
        <taxon>Bacillati</taxon>
        <taxon>Actinomycetota</taxon>
        <taxon>Actinomycetes</taxon>
        <taxon>Micromonosporales</taxon>
        <taxon>Micromonosporaceae</taxon>
        <taxon>Plantactinospora</taxon>
    </lineage>
</organism>
<accession>A0ABU7RN66</accession>
<evidence type="ECO:0000259" key="1">
    <source>
        <dbReference type="Pfam" id="PF11716"/>
    </source>
</evidence>
<name>A0ABU7RN66_9ACTN</name>
<evidence type="ECO:0000313" key="2">
    <source>
        <dbReference type="EMBL" id="MEE6257941.1"/>
    </source>
</evidence>
<dbReference type="InterPro" id="IPR034660">
    <property type="entry name" value="DinB/YfiT-like"/>
</dbReference>
<dbReference type="Gene3D" id="1.20.120.450">
    <property type="entry name" value="dinb family like domain"/>
    <property type="match status" value="1"/>
</dbReference>
<feature type="domain" description="Mycothiol-dependent maleylpyruvate isomerase metal-binding" evidence="1">
    <location>
        <begin position="8"/>
        <end position="131"/>
    </location>
</feature>
<dbReference type="EMBL" id="JAZGQK010000003">
    <property type="protein sequence ID" value="MEE6257941.1"/>
    <property type="molecule type" value="Genomic_DNA"/>
</dbReference>
<gene>
    <name evidence="2" type="ORF">V1633_05455</name>
</gene>